<dbReference type="EMBL" id="CAJPWZ010000460">
    <property type="protein sequence ID" value="CAG2193477.1"/>
    <property type="molecule type" value="Genomic_DNA"/>
</dbReference>
<organism evidence="2 3">
    <name type="scientific">Mytilus edulis</name>
    <name type="common">Blue mussel</name>
    <dbReference type="NCBI Taxonomy" id="6550"/>
    <lineage>
        <taxon>Eukaryota</taxon>
        <taxon>Metazoa</taxon>
        <taxon>Spiralia</taxon>
        <taxon>Lophotrochozoa</taxon>
        <taxon>Mollusca</taxon>
        <taxon>Bivalvia</taxon>
        <taxon>Autobranchia</taxon>
        <taxon>Pteriomorphia</taxon>
        <taxon>Mytilida</taxon>
        <taxon>Mytiloidea</taxon>
        <taxon>Mytilidae</taxon>
        <taxon>Mytilinae</taxon>
        <taxon>Mytilus</taxon>
    </lineage>
</organism>
<dbReference type="GO" id="GO:0003824">
    <property type="term" value="F:catalytic activity"/>
    <property type="evidence" value="ECO:0007669"/>
    <property type="project" value="InterPro"/>
</dbReference>
<accession>A0A8S3QDI9</accession>
<dbReference type="Gene3D" id="3.60.10.10">
    <property type="entry name" value="Endonuclease/exonuclease/phosphatase"/>
    <property type="match status" value="1"/>
</dbReference>
<proteinExistence type="predicted"/>
<protein>
    <recommendedName>
        <fullName evidence="1">Endonuclease/exonuclease/phosphatase domain-containing protein</fullName>
    </recommendedName>
</protein>
<dbReference type="AlphaFoldDB" id="A0A8S3QDI9"/>
<reference evidence="2" key="1">
    <citation type="submission" date="2021-03" db="EMBL/GenBank/DDBJ databases">
        <authorList>
            <person name="Bekaert M."/>
        </authorList>
    </citation>
    <scope>NUCLEOTIDE SEQUENCE</scope>
</reference>
<evidence type="ECO:0000313" key="3">
    <source>
        <dbReference type="Proteomes" id="UP000683360"/>
    </source>
</evidence>
<comment type="caution">
    <text evidence="2">The sequence shown here is derived from an EMBL/GenBank/DDBJ whole genome shotgun (WGS) entry which is preliminary data.</text>
</comment>
<sequence>MADSDCFESVEESSSVGRGYESDFSTRAYLARQSAKQQQSKYSTKRPFFRTQPATIQQTIASESSNQNSEQGSSKKLNILSFNCKNLKTSGNFIRKMEKEIDIFLIQEHWLFHCELNMLSEIHDNIAGSGKAVDSDDPISASFMPRGFGGVAILWNKAIDKYIKPITDGSTRIQCVELLTSKPTVIMSVYLPTKSTTDSKIIFDDCIDQLYEIVQKYKETHDIVIGGDFNEDIVKETNNSKRKIALLEFMKECKLTTNHKGPTFINTSGADISEIYYFLHSNIELQPSKKITDHPVNVSDHHPILLQMQ</sequence>
<dbReference type="InterPro" id="IPR005135">
    <property type="entry name" value="Endo/exonuclease/phosphatase"/>
</dbReference>
<evidence type="ECO:0000259" key="1">
    <source>
        <dbReference type="Pfam" id="PF14529"/>
    </source>
</evidence>
<dbReference type="OrthoDB" id="7476844at2759"/>
<keyword evidence="3" id="KW-1185">Reference proteome</keyword>
<dbReference type="InterPro" id="IPR036691">
    <property type="entry name" value="Endo/exonu/phosph_ase_sf"/>
</dbReference>
<dbReference type="Proteomes" id="UP000683360">
    <property type="component" value="Unassembled WGS sequence"/>
</dbReference>
<dbReference type="Pfam" id="PF14529">
    <property type="entry name" value="Exo_endo_phos_2"/>
    <property type="match status" value="1"/>
</dbReference>
<gene>
    <name evidence="2" type="ORF">MEDL_8676</name>
</gene>
<feature type="domain" description="Endonuclease/exonuclease/phosphatase" evidence="1">
    <location>
        <begin position="185"/>
        <end position="304"/>
    </location>
</feature>
<dbReference type="SUPFAM" id="SSF56219">
    <property type="entry name" value="DNase I-like"/>
    <property type="match status" value="1"/>
</dbReference>
<evidence type="ECO:0000313" key="2">
    <source>
        <dbReference type="EMBL" id="CAG2193477.1"/>
    </source>
</evidence>
<name>A0A8S3QDI9_MYTED</name>